<feature type="compositionally biased region" description="Basic and acidic residues" evidence="1">
    <location>
        <begin position="849"/>
        <end position="863"/>
    </location>
</feature>
<feature type="compositionally biased region" description="Polar residues" evidence="1">
    <location>
        <begin position="886"/>
        <end position="917"/>
    </location>
</feature>
<feature type="region of interest" description="Disordered" evidence="1">
    <location>
        <begin position="1226"/>
        <end position="1345"/>
    </location>
</feature>
<feature type="compositionally biased region" description="Basic and acidic residues" evidence="1">
    <location>
        <begin position="421"/>
        <end position="440"/>
    </location>
</feature>
<organism evidence="2">
    <name type="scientific">Cyprideis torosa</name>
    <dbReference type="NCBI Taxonomy" id="163714"/>
    <lineage>
        <taxon>Eukaryota</taxon>
        <taxon>Metazoa</taxon>
        <taxon>Ecdysozoa</taxon>
        <taxon>Arthropoda</taxon>
        <taxon>Crustacea</taxon>
        <taxon>Oligostraca</taxon>
        <taxon>Ostracoda</taxon>
        <taxon>Podocopa</taxon>
        <taxon>Podocopida</taxon>
        <taxon>Cytherocopina</taxon>
        <taxon>Cytheroidea</taxon>
        <taxon>Cytherideidae</taxon>
        <taxon>Cyprideis</taxon>
    </lineage>
</organism>
<feature type="compositionally biased region" description="Polar residues" evidence="1">
    <location>
        <begin position="1310"/>
        <end position="1322"/>
    </location>
</feature>
<reference evidence="2" key="1">
    <citation type="submission" date="2020-11" db="EMBL/GenBank/DDBJ databases">
        <authorList>
            <person name="Tran Van P."/>
        </authorList>
    </citation>
    <scope>NUCLEOTIDE SEQUENCE</scope>
</reference>
<feature type="compositionally biased region" description="Polar residues" evidence="1">
    <location>
        <begin position="603"/>
        <end position="619"/>
    </location>
</feature>
<accession>A0A7R8W3Y9</accession>
<feature type="compositionally biased region" description="Basic and acidic residues" evidence="1">
    <location>
        <begin position="387"/>
        <end position="411"/>
    </location>
</feature>
<name>A0A7R8W3Y9_9CRUS</name>
<sequence>MIHKQDLEGGLTRDRQTQQPSQHNLVRALNDRTHNRLEMLRSSKIDPAQSGAVSTGPRVIHQSSNMKKTIDSEDVEEHSELVDGELRTEKTKTVYHKDIVDREVPDEGSDQEPTPVTNTHSEQQRITYPTPQYGQRESAPSSQSRESPRRFHPTNKTSRPVPEMESDEARKFETSKWLESHFGSSGSEASEDRGPKRGSSVVNIRMDERGHSPLRTPVAEPAARAPPPPPPPKPRTPTHAPTSTGGVSFGTPMPSRGEPHGASSYSSLNRSTKYESSLNRSYENEAPSKPYGEPYMTSTPYASSAYAPPKQETLPRSTKYLREHEETPTRGSPPRENTSIDDRRYESSYKRDQTSSAHYKTELTAQTSGESTDLAPRRRVRYGSDSTDDRNSSRYRTELETSRERRYRTELELQTTPSPPKFKEMNFKVEKAPDKDDWVLRKISRSSSVNGGDPGPGGRVFGRPVQQSVLKKEYDQIYRQVLAEEAAERRRGSSDSGGSAPDGKGGRMSPLDSRGRRDWQDPELSSSVRRQVYRSTKDSSFYQSTPALNYENSRSPTRRDARTSNTLTRSYNRPSTTPPQHRPAGRVHSDPRSPPRTPGGRHTTVTDIGTSTLPRSSPLEQAVSPAASTLQRRTPPKVADISHSTAPPPTRPERKKKRVRHHGDDPETGGQPPTQYESSQAPLSADVAVYTHAPRVVDRLPRTQSERRPERSNMKWFSSAKREQSYKSSGGKKTSGAGGVGPSTTYIRSGADSPTRHDSGSSSATKSTYYLGEDPFRSSLFNNEKYDNVRDVKREVRMMKRQSEKGSGGVYSPTSSLQRSQKEPHYETSQSKRHQDHYETSQSNKRHQDHLETSTRRQQDHHQSSFQTNSLNRSQESGSRHRKVTPTRSDPTTRQQQQHLQSTPNKKSTEVVKSTPTGYVKEQHEREDRPGGHYSRDYVETMNKSKSPTGRGELEETRMVKRSTQEYSSASRSDGTPPSNLGYGSMTLDRSWKHQQRQEQPMSSTMPRKPKRMSEFQGSREGSSSINISIKNEVKDSSSDIKHPPPPPPPIKPMRGVNRSQSFNTMANRTVLSSGHPDNNSSRINITGYTPLSRGTSLTRLDDTSSPLKCPDIIKRVQRSASMRRNGSLYLDREEWDPAMDSTKPESPHMEERRDSSFRSPLTTSSPAPRYNKSESFTARQSLLSKKLSTGLLSNGTTTNVDGEEKKTKFLQGLMTTAPELYQHLEGHSSTRTERSSLSPPPRLIRPEAAADPGPSRPIRKFNTSSSLATDEVLQRTSSSSPSFHRGRSPVKETVSFSQQESPTDGALTKTVTTVTKRQIPSENGGPPRTETIERTSTNRRTHVQTREQEIMLPKNFSQHFKYLQQPPSHSLIEIRDWNSR</sequence>
<gene>
    <name evidence="2" type="ORF">CTOB1V02_LOCUS2371</name>
</gene>
<feature type="compositionally biased region" description="Basic and acidic residues" evidence="1">
    <location>
        <begin position="1226"/>
        <end position="1235"/>
    </location>
</feature>
<feature type="compositionally biased region" description="Basic and acidic residues" evidence="1">
    <location>
        <begin position="921"/>
        <end position="939"/>
    </location>
</feature>
<evidence type="ECO:0000256" key="1">
    <source>
        <dbReference type="SAM" id="MobiDB-lite"/>
    </source>
</evidence>
<feature type="region of interest" description="Disordered" evidence="1">
    <location>
        <begin position="42"/>
        <end position="467"/>
    </location>
</feature>
<feature type="compositionally biased region" description="Polar residues" evidence="1">
    <location>
        <begin position="965"/>
        <end position="979"/>
    </location>
</feature>
<feature type="compositionally biased region" description="Basic and acidic residues" evidence="1">
    <location>
        <begin position="1"/>
        <end position="16"/>
    </location>
</feature>
<feature type="compositionally biased region" description="Pro residues" evidence="1">
    <location>
        <begin position="224"/>
        <end position="235"/>
    </location>
</feature>
<feature type="region of interest" description="Disordered" evidence="1">
    <location>
        <begin position="485"/>
        <end position="780"/>
    </location>
</feature>
<feature type="compositionally biased region" description="Polar residues" evidence="1">
    <location>
        <begin position="563"/>
        <end position="575"/>
    </location>
</feature>
<protein>
    <submittedName>
        <fullName evidence="2">Uncharacterized protein</fullName>
    </submittedName>
</protein>
<feature type="compositionally biased region" description="Polar residues" evidence="1">
    <location>
        <begin position="538"/>
        <end position="555"/>
    </location>
</feature>
<dbReference type="OrthoDB" id="6605262at2759"/>
<feature type="compositionally biased region" description="Polar residues" evidence="1">
    <location>
        <begin position="111"/>
        <end position="145"/>
    </location>
</feature>
<proteinExistence type="predicted"/>
<evidence type="ECO:0000313" key="2">
    <source>
        <dbReference type="EMBL" id="CAD7224413.1"/>
    </source>
</evidence>
<feature type="compositionally biased region" description="Polar residues" evidence="1">
    <location>
        <begin position="671"/>
        <end position="682"/>
    </location>
</feature>
<feature type="compositionally biased region" description="Polar residues" evidence="1">
    <location>
        <begin position="354"/>
        <end position="371"/>
    </location>
</feature>
<feature type="region of interest" description="Disordered" evidence="1">
    <location>
        <begin position="1"/>
        <end position="25"/>
    </location>
</feature>
<feature type="compositionally biased region" description="Polar residues" evidence="1">
    <location>
        <begin position="1016"/>
        <end position="1030"/>
    </location>
</feature>
<dbReference type="EMBL" id="OB660363">
    <property type="protein sequence ID" value="CAD7224413.1"/>
    <property type="molecule type" value="Genomic_DNA"/>
</dbReference>
<feature type="compositionally biased region" description="Basic and acidic residues" evidence="1">
    <location>
        <begin position="78"/>
        <end position="105"/>
    </location>
</feature>
<feature type="compositionally biased region" description="Basic and acidic residues" evidence="1">
    <location>
        <begin position="1032"/>
        <end position="1043"/>
    </location>
</feature>
<feature type="compositionally biased region" description="Basic and acidic residues" evidence="1">
    <location>
        <begin position="695"/>
        <end position="713"/>
    </location>
</feature>
<feature type="compositionally biased region" description="Polar residues" evidence="1">
    <location>
        <begin position="1158"/>
        <end position="1167"/>
    </location>
</feature>
<feature type="compositionally biased region" description="Polar residues" evidence="1">
    <location>
        <begin position="864"/>
        <end position="877"/>
    </location>
</feature>
<feature type="compositionally biased region" description="Basic and acidic residues" evidence="1">
    <location>
        <begin position="1143"/>
        <end position="1157"/>
    </location>
</feature>
<feature type="compositionally biased region" description="Basic and acidic residues" evidence="1">
    <location>
        <begin position="167"/>
        <end position="179"/>
    </location>
</feature>
<feature type="region of interest" description="Disordered" evidence="1">
    <location>
        <begin position="1134"/>
        <end position="1178"/>
    </location>
</feature>
<feature type="compositionally biased region" description="Polar residues" evidence="1">
    <location>
        <begin position="263"/>
        <end position="281"/>
    </location>
</feature>
<feature type="region of interest" description="Disordered" evidence="1">
    <location>
        <begin position="800"/>
        <end position="1057"/>
    </location>
</feature>
<feature type="compositionally biased region" description="Basic and acidic residues" evidence="1">
    <location>
        <begin position="338"/>
        <end position="353"/>
    </location>
</feature>